<dbReference type="RefSeq" id="XP_033683480.1">
    <property type="nucleotide sequence ID" value="XM_033822247.1"/>
</dbReference>
<evidence type="ECO:0000313" key="3">
    <source>
        <dbReference type="Proteomes" id="UP000800094"/>
    </source>
</evidence>
<organism evidence="2 3">
    <name type="scientific">Trematosphaeria pertusa</name>
    <dbReference type="NCBI Taxonomy" id="390896"/>
    <lineage>
        <taxon>Eukaryota</taxon>
        <taxon>Fungi</taxon>
        <taxon>Dikarya</taxon>
        <taxon>Ascomycota</taxon>
        <taxon>Pezizomycotina</taxon>
        <taxon>Dothideomycetes</taxon>
        <taxon>Pleosporomycetidae</taxon>
        <taxon>Pleosporales</taxon>
        <taxon>Massarineae</taxon>
        <taxon>Trematosphaeriaceae</taxon>
        <taxon>Trematosphaeria</taxon>
    </lineage>
</organism>
<protein>
    <submittedName>
        <fullName evidence="2">Uncharacterized protein</fullName>
    </submittedName>
</protein>
<evidence type="ECO:0000313" key="2">
    <source>
        <dbReference type="EMBL" id="KAF2248476.1"/>
    </source>
</evidence>
<proteinExistence type="predicted"/>
<reference evidence="2" key="1">
    <citation type="journal article" date="2020" name="Stud. Mycol.">
        <title>101 Dothideomycetes genomes: a test case for predicting lifestyles and emergence of pathogens.</title>
        <authorList>
            <person name="Haridas S."/>
            <person name="Albert R."/>
            <person name="Binder M."/>
            <person name="Bloem J."/>
            <person name="Labutti K."/>
            <person name="Salamov A."/>
            <person name="Andreopoulos B."/>
            <person name="Baker S."/>
            <person name="Barry K."/>
            <person name="Bills G."/>
            <person name="Bluhm B."/>
            <person name="Cannon C."/>
            <person name="Castanera R."/>
            <person name="Culley D."/>
            <person name="Daum C."/>
            <person name="Ezra D."/>
            <person name="Gonzalez J."/>
            <person name="Henrissat B."/>
            <person name="Kuo A."/>
            <person name="Liang C."/>
            <person name="Lipzen A."/>
            <person name="Lutzoni F."/>
            <person name="Magnuson J."/>
            <person name="Mondo S."/>
            <person name="Nolan M."/>
            <person name="Ohm R."/>
            <person name="Pangilinan J."/>
            <person name="Park H.-J."/>
            <person name="Ramirez L."/>
            <person name="Alfaro M."/>
            <person name="Sun H."/>
            <person name="Tritt A."/>
            <person name="Yoshinaga Y."/>
            <person name="Zwiers L.-H."/>
            <person name="Turgeon B."/>
            <person name="Goodwin S."/>
            <person name="Spatafora J."/>
            <person name="Crous P."/>
            <person name="Grigoriev I."/>
        </authorList>
    </citation>
    <scope>NUCLEOTIDE SEQUENCE</scope>
    <source>
        <strain evidence="2">CBS 122368</strain>
    </source>
</reference>
<dbReference type="GeneID" id="54575577"/>
<evidence type="ECO:0000256" key="1">
    <source>
        <dbReference type="SAM" id="MobiDB-lite"/>
    </source>
</evidence>
<gene>
    <name evidence="2" type="ORF">BU26DRAFT_335829</name>
</gene>
<dbReference type="EMBL" id="ML987196">
    <property type="protein sequence ID" value="KAF2248476.1"/>
    <property type="molecule type" value="Genomic_DNA"/>
</dbReference>
<keyword evidence="3" id="KW-1185">Reference proteome</keyword>
<feature type="compositionally biased region" description="Polar residues" evidence="1">
    <location>
        <begin position="1"/>
        <end position="19"/>
    </location>
</feature>
<name>A0A6A6IDG8_9PLEO</name>
<feature type="compositionally biased region" description="Basic and acidic residues" evidence="1">
    <location>
        <begin position="178"/>
        <end position="188"/>
    </location>
</feature>
<feature type="region of interest" description="Disordered" evidence="1">
    <location>
        <begin position="1"/>
        <end position="58"/>
    </location>
</feature>
<feature type="compositionally biased region" description="Polar residues" evidence="1">
    <location>
        <begin position="161"/>
        <end position="177"/>
    </location>
</feature>
<dbReference type="Proteomes" id="UP000800094">
    <property type="component" value="Unassembled WGS sequence"/>
</dbReference>
<feature type="region of interest" description="Disordered" evidence="1">
    <location>
        <begin position="161"/>
        <end position="188"/>
    </location>
</feature>
<sequence length="206" mass="22692">MARVSTNGYLQNRSRNPTSPHFRKACSTSRNDAQPRIGFTNADPVLLPDPGRPSSNIPKVLINTPSKCPASIDHSTSSDAESIQFSVHRFYREASRVMSTVGDVAADLVDIRQQFWVVHAVPPSTAESTRTGDKAALIILPTSRRGIGSWVQWRGRAGHLHNTTDQLVSQSDPTRPSRTLEESAKAEEGVDKALNTNFDILTHRPR</sequence>
<accession>A0A6A6IDG8</accession>
<dbReference type="AlphaFoldDB" id="A0A6A6IDG8"/>